<sequence>MLIRNIIEIALIVILFIVGIIIYFYLKRRIDDAESDLVIRKKKEIKEDIED</sequence>
<name>A0A134A0H6_9FIRM</name>
<evidence type="ECO:0000313" key="3">
    <source>
        <dbReference type="Proteomes" id="UP000070394"/>
    </source>
</evidence>
<gene>
    <name evidence="2" type="ORF">HMPREF1866_00130</name>
</gene>
<dbReference type="EMBL" id="LSDA01000002">
    <property type="protein sequence ID" value="KXB61189.1"/>
    <property type="molecule type" value="Genomic_DNA"/>
</dbReference>
<keyword evidence="3" id="KW-1185">Reference proteome</keyword>
<comment type="caution">
    <text evidence="2">The sequence shown here is derived from an EMBL/GenBank/DDBJ whole genome shotgun (WGS) entry which is preliminary data.</text>
</comment>
<proteinExistence type="predicted"/>
<reference evidence="3" key="1">
    <citation type="submission" date="2016-01" db="EMBL/GenBank/DDBJ databases">
        <authorList>
            <person name="Mitreva M."/>
            <person name="Pepin K.H."/>
            <person name="Mihindukulasuriya K.A."/>
            <person name="Fulton R."/>
            <person name="Fronick C."/>
            <person name="O'Laughlin M."/>
            <person name="Miner T."/>
            <person name="Herter B."/>
            <person name="Rosa B.A."/>
            <person name="Cordes M."/>
            <person name="Tomlinson C."/>
            <person name="Wollam A."/>
            <person name="Palsikar V.B."/>
            <person name="Mardis E.R."/>
            <person name="Wilson R.K."/>
        </authorList>
    </citation>
    <scope>NUCLEOTIDE SEQUENCE [LARGE SCALE GENOMIC DNA]</scope>
    <source>
        <strain evidence="3">DNF00896</strain>
    </source>
</reference>
<organism evidence="2 3">
    <name type="scientific">Lachnoanaerobaculum saburreum</name>
    <dbReference type="NCBI Taxonomy" id="467210"/>
    <lineage>
        <taxon>Bacteria</taxon>
        <taxon>Bacillati</taxon>
        <taxon>Bacillota</taxon>
        <taxon>Clostridia</taxon>
        <taxon>Lachnospirales</taxon>
        <taxon>Lachnospiraceae</taxon>
        <taxon>Lachnoanaerobaculum</taxon>
    </lineage>
</organism>
<dbReference type="AlphaFoldDB" id="A0A134A0H6"/>
<evidence type="ECO:0000313" key="2">
    <source>
        <dbReference type="EMBL" id="KXB61189.1"/>
    </source>
</evidence>
<keyword evidence="1" id="KW-0812">Transmembrane</keyword>
<protein>
    <submittedName>
        <fullName evidence="2">Uncharacterized protein</fullName>
    </submittedName>
</protein>
<keyword evidence="1" id="KW-1133">Transmembrane helix</keyword>
<feature type="transmembrane region" description="Helical" evidence="1">
    <location>
        <begin position="6"/>
        <end position="26"/>
    </location>
</feature>
<accession>A0A134A0H6</accession>
<dbReference type="Proteomes" id="UP000070394">
    <property type="component" value="Unassembled WGS sequence"/>
</dbReference>
<keyword evidence="1" id="KW-0472">Membrane</keyword>
<evidence type="ECO:0000256" key="1">
    <source>
        <dbReference type="SAM" id="Phobius"/>
    </source>
</evidence>
<dbReference type="RefSeq" id="WP_167345161.1">
    <property type="nucleotide sequence ID" value="NZ_KQ959772.1"/>
</dbReference>
<dbReference type="PATRIC" id="fig|467210.3.peg.129"/>